<dbReference type="GO" id="GO:0016120">
    <property type="term" value="P:carotene biosynthetic process"/>
    <property type="evidence" value="ECO:0007669"/>
    <property type="project" value="TreeGrafter"/>
</dbReference>
<dbReference type="PRINTS" id="PR00420">
    <property type="entry name" value="RNGMNOXGNASE"/>
</dbReference>
<dbReference type="Gene3D" id="3.30.9.10">
    <property type="entry name" value="D-Amino Acid Oxidase, subunit A, domain 2"/>
    <property type="match status" value="1"/>
</dbReference>
<comment type="subunit">
    <text evidence="11">Component of a multi-subunit COQ enzyme complex.</text>
</comment>
<comment type="catalytic activity">
    <reaction evidence="11">
        <text>a 4-hydroxy-3-(all-trans-polyprenyl)benzoate + 2 reduced [2Fe-2S]-[ferredoxin] + O2 + 2 H(+) = a 3,4-dihydroxy-5-(all-trans-polyprenyl)benzoate + 2 oxidized [2Fe-2S]-[ferredoxin] + H2O</text>
        <dbReference type="Rhea" id="RHEA:81195"/>
        <dbReference type="Rhea" id="RHEA-COMP:9514"/>
        <dbReference type="Rhea" id="RHEA-COMP:10000"/>
        <dbReference type="Rhea" id="RHEA-COMP:10001"/>
        <dbReference type="Rhea" id="RHEA-COMP:10930"/>
        <dbReference type="ChEBI" id="CHEBI:15377"/>
        <dbReference type="ChEBI" id="CHEBI:15378"/>
        <dbReference type="ChEBI" id="CHEBI:15379"/>
        <dbReference type="ChEBI" id="CHEBI:33737"/>
        <dbReference type="ChEBI" id="CHEBI:33738"/>
        <dbReference type="ChEBI" id="CHEBI:64694"/>
        <dbReference type="ChEBI" id="CHEBI:78396"/>
        <dbReference type="EC" id="1.14.15.45"/>
    </reaction>
</comment>
<comment type="pathway">
    <text evidence="11">Cofactor biosynthesis; ubiquinone biosynthesis.</text>
</comment>
<dbReference type="InterPro" id="IPR010971">
    <property type="entry name" value="UbiH/COQ6"/>
</dbReference>
<dbReference type="FunFam" id="3.50.50.60:FF:000021">
    <property type="entry name" value="Ubiquinone biosynthesis monooxygenase COQ6"/>
    <property type="match status" value="1"/>
</dbReference>
<dbReference type="GO" id="GO:0016712">
    <property type="term" value="F:oxidoreductase activity, acting on paired donors, with incorporation or reduction of molecular oxygen, reduced flavin or flavoprotein as one donor, and incorporation of one atom of oxygen"/>
    <property type="evidence" value="ECO:0007669"/>
    <property type="project" value="UniProtKB-UniRule"/>
</dbReference>
<evidence type="ECO:0000256" key="4">
    <source>
        <dbReference type="ARBA" id="ARBA00022688"/>
    </source>
</evidence>
<dbReference type="EC" id="1.14.15.45" evidence="11"/>
<comment type="catalytic activity">
    <reaction evidence="11">
        <text>a 2-methoxy-6-(all-trans-polyprenyl)phenol + 2 reduced [2Fe-2S]-[ferredoxin] + O2 + 2 H(+) = a 2-methoxy-6-(all-trans-polyprenyl)benzene-1,4-diol + 2 oxidized [2Fe-2S]-[ferredoxin] + H2O</text>
        <dbReference type="Rhea" id="RHEA:81183"/>
        <dbReference type="Rhea" id="RHEA-COMP:9551"/>
        <dbReference type="Rhea" id="RHEA-COMP:10000"/>
        <dbReference type="Rhea" id="RHEA-COMP:10001"/>
        <dbReference type="Rhea" id="RHEA-COMP:10858"/>
        <dbReference type="ChEBI" id="CHEBI:15377"/>
        <dbReference type="ChEBI" id="CHEBI:15378"/>
        <dbReference type="ChEBI" id="CHEBI:15379"/>
        <dbReference type="ChEBI" id="CHEBI:33737"/>
        <dbReference type="ChEBI" id="CHEBI:33738"/>
        <dbReference type="ChEBI" id="CHEBI:62731"/>
        <dbReference type="ChEBI" id="CHEBI:84166"/>
        <dbReference type="EC" id="1.14.15.46"/>
    </reaction>
</comment>
<dbReference type="Gene3D" id="3.50.50.60">
    <property type="entry name" value="FAD/NAD(P)-binding domain"/>
    <property type="match status" value="2"/>
</dbReference>
<comment type="similarity">
    <text evidence="2 11">Belongs to the UbiH/COQ6 family.</text>
</comment>
<accession>A0A6S8MSN8</accession>
<sequence length="546" mass="56670">MQAAVKNYLRSVKTGPAEAGRCLQLLPRFLSSRASASQDVADVAIVGGGMVGAALAALLSSNPLTASMRIVLLDQKPQASEWHPAPSPELRVSTVTPASIRAMQKAGAWEAIENHSAPVTTMQVWDASGSGCIRWHAQDAGVEHMGVVAENSLLQASLLAAMAPQAQAGCSEALSSVATTSPTASTSTQHAGSSAAGASGGGGVQCIWPATIKGLHLPPFDMSSVQMPGPPTGSNHRSHDSNEGAAVQGNQLATIVFEDDTELKARLVVAADGGASQIRQLAGFRTFGWKYNQRAVVATVQLEGGPTSTAWQRFLPTGPLALLPVRDDLANIVWSTTPEAARALEQLSPSAFAAAANKALQDLVPSSGSDHPPSLSWLSALQGSSASLAKAASSLYPGLPESSQYQPPPIVQSWVGDQPKSFPLQLRHSGRYVRPRLALIGDAAHSVHPLAGQGVNLGFGDAEALADTLVWGRSCGVDPGDLLALQDLYEKPRQAANLAMTAALDGLFRTFGIQAAPFAAARNLGLNLLNAAAPLRTSVMRIAMGL</sequence>
<dbReference type="GO" id="GO:0071949">
    <property type="term" value="F:FAD binding"/>
    <property type="evidence" value="ECO:0007669"/>
    <property type="project" value="InterPro"/>
</dbReference>
<evidence type="ECO:0000313" key="14">
    <source>
        <dbReference type="EMBL" id="CAE0501695.1"/>
    </source>
</evidence>
<evidence type="ECO:0000256" key="11">
    <source>
        <dbReference type="HAMAP-Rule" id="MF_03193"/>
    </source>
</evidence>
<keyword evidence="9 11" id="KW-0496">Mitochondrion</keyword>
<evidence type="ECO:0000313" key="13">
    <source>
        <dbReference type="EMBL" id="CAE0501694.1"/>
    </source>
</evidence>
<proteinExistence type="inferred from homology"/>
<dbReference type="GO" id="GO:0016123">
    <property type="term" value="P:xanthophyll biosynthetic process"/>
    <property type="evidence" value="ECO:0007669"/>
    <property type="project" value="TreeGrafter"/>
</dbReference>
<evidence type="ECO:0000256" key="8">
    <source>
        <dbReference type="ARBA" id="ARBA00023033"/>
    </source>
</evidence>
<gene>
    <name evidence="11" type="primary">COQ6</name>
    <name evidence="13" type="ORF">DTER00134_LOCUS16767</name>
    <name evidence="14" type="ORF">DTER00134_LOCUS16768</name>
</gene>
<keyword evidence="6 11" id="KW-0274">FAD</keyword>
<dbReference type="EMBL" id="HBIP01027742">
    <property type="protein sequence ID" value="CAE0501695.1"/>
    <property type="molecule type" value="Transcribed_RNA"/>
</dbReference>
<dbReference type="EC" id="1.14.15.46" evidence="11"/>
<evidence type="ECO:0000256" key="3">
    <source>
        <dbReference type="ARBA" id="ARBA00022630"/>
    </source>
</evidence>
<dbReference type="PANTHER" id="PTHR43876">
    <property type="entry name" value="UBIQUINONE BIOSYNTHESIS MONOOXYGENASE COQ6, MITOCHONDRIAL"/>
    <property type="match status" value="1"/>
</dbReference>
<dbReference type="Pfam" id="PF01494">
    <property type="entry name" value="FAD_binding_3"/>
    <property type="match status" value="1"/>
</dbReference>
<name>A0A6S8MSN8_DUNTE</name>
<keyword evidence="8 11" id="KW-0503">Monooxygenase</keyword>
<comment type="subcellular location">
    <subcellularLocation>
        <location evidence="11">Mitochondrion inner membrane</location>
        <topology evidence="11">Peripheral membrane protein</topology>
        <orientation evidence="11">Matrix side</orientation>
    </subcellularLocation>
</comment>
<evidence type="ECO:0000256" key="1">
    <source>
        <dbReference type="ARBA" id="ARBA00001974"/>
    </source>
</evidence>
<dbReference type="InterPro" id="IPR036188">
    <property type="entry name" value="FAD/NAD-bd_sf"/>
</dbReference>
<comment type="function">
    <text evidence="11">FAD-dependent monooxygenase required for two non-consecutive steps during ubiquinone biosynthesis. Required for the C5-ring hydroxylation during ubiquinone biosynthesis by catalyzing the hydroxylation of 4-hydroxy-3-(all-trans-polyprenyl)benzoic acid to 3,4-dihydroxy-5-(all-trans-polyprenyl)benzoic acid. Also acts downstream of coq4, for the C1-hydroxylation during ubiquinone biosynthesis by catalyzing the hydroxylation of 2-methoxy-6-(all-trans-polyprenyl)phenol to 2-methoxy-6-(all-trans-polyprenyl)benzene-1,4-diol. The electrons required for the hydroxylation reaction are funneled indirectly to coq6 from NADPH via a ferredoxin/ferredoxin reductase system.</text>
</comment>
<evidence type="ECO:0000259" key="12">
    <source>
        <dbReference type="Pfam" id="PF01494"/>
    </source>
</evidence>
<keyword evidence="3 11" id="KW-0285">Flavoprotein</keyword>
<evidence type="ECO:0000256" key="10">
    <source>
        <dbReference type="ARBA" id="ARBA00023136"/>
    </source>
</evidence>
<dbReference type="PROSITE" id="PS01304">
    <property type="entry name" value="UBIH"/>
    <property type="match status" value="1"/>
</dbReference>
<dbReference type="AlphaFoldDB" id="A0A6S8MSN8"/>
<dbReference type="GO" id="GO:0120538">
    <property type="term" value="F:2-methoxy-6-polyprenolphenol 4-hydroxylase activity"/>
    <property type="evidence" value="ECO:0007669"/>
    <property type="project" value="UniProtKB-EC"/>
</dbReference>
<dbReference type="HAMAP" id="MF_03193">
    <property type="entry name" value="COQ6_monooxygenase"/>
    <property type="match status" value="1"/>
</dbReference>
<reference evidence="14" key="1">
    <citation type="submission" date="2021-01" db="EMBL/GenBank/DDBJ databases">
        <authorList>
            <person name="Corre E."/>
            <person name="Pelletier E."/>
            <person name="Niang G."/>
            <person name="Scheremetjew M."/>
            <person name="Finn R."/>
            <person name="Kale V."/>
            <person name="Holt S."/>
            <person name="Cochrane G."/>
            <person name="Meng A."/>
            <person name="Brown T."/>
            <person name="Cohen L."/>
        </authorList>
    </citation>
    <scope>NUCLEOTIDE SEQUENCE</scope>
    <source>
        <strain evidence="14">CCMP1320</strain>
    </source>
</reference>
<dbReference type="GO" id="GO:0031314">
    <property type="term" value="C:extrinsic component of mitochondrial inner membrane"/>
    <property type="evidence" value="ECO:0007669"/>
    <property type="project" value="UniProtKB-UniRule"/>
</dbReference>
<keyword evidence="4 11" id="KW-0831">Ubiquinone biosynthesis</keyword>
<dbReference type="InterPro" id="IPR002938">
    <property type="entry name" value="FAD-bd"/>
</dbReference>
<evidence type="ECO:0000256" key="5">
    <source>
        <dbReference type="ARBA" id="ARBA00022792"/>
    </source>
</evidence>
<evidence type="ECO:0000256" key="2">
    <source>
        <dbReference type="ARBA" id="ARBA00005349"/>
    </source>
</evidence>
<comment type="cofactor">
    <cofactor evidence="1 11">
        <name>FAD</name>
        <dbReference type="ChEBI" id="CHEBI:57692"/>
    </cofactor>
</comment>
<evidence type="ECO:0000256" key="6">
    <source>
        <dbReference type="ARBA" id="ARBA00022827"/>
    </source>
</evidence>
<dbReference type="UniPathway" id="UPA00232"/>
<dbReference type="InterPro" id="IPR018168">
    <property type="entry name" value="Ubi_Hdrlase_CS"/>
</dbReference>
<evidence type="ECO:0000256" key="7">
    <source>
        <dbReference type="ARBA" id="ARBA00023002"/>
    </source>
</evidence>
<dbReference type="PANTHER" id="PTHR43876:SF7">
    <property type="entry name" value="UBIQUINONE BIOSYNTHESIS MONOOXYGENASE COQ6, MITOCHONDRIAL"/>
    <property type="match status" value="1"/>
</dbReference>
<dbReference type="InterPro" id="IPR051205">
    <property type="entry name" value="UbiH/COQ6_monooxygenase"/>
</dbReference>
<dbReference type="EMBL" id="HBIP01027741">
    <property type="protein sequence ID" value="CAE0501694.1"/>
    <property type="molecule type" value="Transcribed_RNA"/>
</dbReference>
<dbReference type="SUPFAM" id="SSF51905">
    <property type="entry name" value="FAD/NAD(P)-binding domain"/>
    <property type="match status" value="1"/>
</dbReference>
<keyword evidence="7 11" id="KW-0560">Oxidoreductase</keyword>
<feature type="domain" description="FAD-binding" evidence="12">
    <location>
        <begin position="421"/>
        <end position="469"/>
    </location>
</feature>
<dbReference type="GO" id="GO:0106364">
    <property type="term" value="F:4-hydroxy-3-all-trans-polyprenylbenzoate oxygenase activity"/>
    <property type="evidence" value="ECO:0007669"/>
    <property type="project" value="UniProtKB-EC"/>
</dbReference>
<organism evidence="14">
    <name type="scientific">Dunaliella tertiolecta</name>
    <name type="common">Green alga</name>
    <dbReference type="NCBI Taxonomy" id="3047"/>
    <lineage>
        <taxon>Eukaryota</taxon>
        <taxon>Viridiplantae</taxon>
        <taxon>Chlorophyta</taxon>
        <taxon>core chlorophytes</taxon>
        <taxon>Chlorophyceae</taxon>
        <taxon>CS clade</taxon>
        <taxon>Chlamydomonadales</taxon>
        <taxon>Dunaliellaceae</taxon>
        <taxon>Dunaliella</taxon>
    </lineage>
</organism>
<dbReference type="InterPro" id="IPR000689">
    <property type="entry name" value="UbQ_mOase_COQ6"/>
</dbReference>
<keyword evidence="10 11" id="KW-0472">Membrane</keyword>
<dbReference type="NCBIfam" id="TIGR01988">
    <property type="entry name" value="Ubi-OHases"/>
    <property type="match status" value="1"/>
</dbReference>
<evidence type="ECO:0000256" key="9">
    <source>
        <dbReference type="ARBA" id="ARBA00023128"/>
    </source>
</evidence>
<protein>
    <recommendedName>
        <fullName evidence="11">Ubiquinone biosynthesis monooxygenase COQ6, mitochondrial</fullName>
        <ecNumber evidence="11">1.14.15.45</ecNumber>
    </recommendedName>
    <alternativeName>
        <fullName evidence="11">2-methoxy-6-polyprenolphenol 4-hydroxylase</fullName>
        <ecNumber evidence="11">1.14.15.46</ecNumber>
    </alternativeName>
</protein>
<keyword evidence="5 11" id="KW-0999">Mitochondrion inner membrane</keyword>